<dbReference type="PANTHER" id="PTHR34580:SF1">
    <property type="entry name" value="PROTEIN PAFC"/>
    <property type="match status" value="1"/>
</dbReference>
<organism evidence="4 5">
    <name type="scientific">Clostridium ganghwense</name>
    <dbReference type="NCBI Taxonomy" id="312089"/>
    <lineage>
        <taxon>Bacteria</taxon>
        <taxon>Bacillati</taxon>
        <taxon>Bacillota</taxon>
        <taxon>Clostridia</taxon>
        <taxon>Eubacteriales</taxon>
        <taxon>Clostridiaceae</taxon>
        <taxon>Clostridium</taxon>
    </lineage>
</organism>
<dbReference type="Pfam" id="PF08279">
    <property type="entry name" value="HTH_11"/>
    <property type="match status" value="1"/>
</dbReference>
<feature type="domain" description="HTH deoR-type" evidence="3">
    <location>
        <begin position="2"/>
        <end position="57"/>
    </location>
</feature>
<name>A0ABT4CMB9_9CLOT</name>
<dbReference type="InterPro" id="IPR026881">
    <property type="entry name" value="WYL_dom"/>
</dbReference>
<dbReference type="InterPro" id="IPR057727">
    <property type="entry name" value="WCX_dom"/>
</dbReference>
<dbReference type="InterPro" id="IPR036390">
    <property type="entry name" value="WH_DNA-bd_sf"/>
</dbReference>
<sequence>MRADRLLSIISLLQLHKKITARDLAQKLEVSVRTIYRDIDALTSIGVPIITDQGHDGGIKLLGDYKSDLTGLNDKELQYLFLPPPQKILNDLNIQSLSHHSLLKLIGSTSKQQLNLIENLQNYIYIDMYSWNKTSETDCFILGQLQKSIWGTREINICYSKSTGDKIIELKPLGLVNKKGIWYLIAIDNIIKTYKISMIKSLTILDKEFDRPQDFNLKEYWTESTQKFIKSIPKYQISIKTTVETLDHIKSRMFINIIECTSTGNDIQLILEFNAKWQAVEFVLGYGHNVQLISPEEVKTEVIKVAHEIIEMYK</sequence>
<dbReference type="PANTHER" id="PTHR34580">
    <property type="match status" value="1"/>
</dbReference>
<accession>A0ABT4CMB9</accession>
<dbReference type="InterPro" id="IPR001034">
    <property type="entry name" value="DeoR_HTH"/>
</dbReference>
<dbReference type="Gene3D" id="1.10.10.10">
    <property type="entry name" value="Winged helix-like DNA-binding domain superfamily/Winged helix DNA-binding domain"/>
    <property type="match status" value="1"/>
</dbReference>
<dbReference type="PROSITE" id="PS52050">
    <property type="entry name" value="WYL"/>
    <property type="match status" value="1"/>
</dbReference>
<gene>
    <name evidence="4" type="ORF">OXH55_06005</name>
</gene>
<dbReference type="PROSITE" id="PS51000">
    <property type="entry name" value="HTH_DEOR_2"/>
    <property type="match status" value="1"/>
</dbReference>
<evidence type="ECO:0000313" key="4">
    <source>
        <dbReference type="EMBL" id="MCY6370182.1"/>
    </source>
</evidence>
<dbReference type="InterPro" id="IPR036388">
    <property type="entry name" value="WH-like_DNA-bd_sf"/>
</dbReference>
<keyword evidence="5" id="KW-1185">Reference proteome</keyword>
<dbReference type="Pfam" id="PF13280">
    <property type="entry name" value="WYL"/>
    <property type="match status" value="1"/>
</dbReference>
<dbReference type="RefSeq" id="WP_268048817.1">
    <property type="nucleotide sequence ID" value="NZ_JAPQES010000001.1"/>
</dbReference>
<dbReference type="InterPro" id="IPR051534">
    <property type="entry name" value="CBASS_pafABC_assoc_protein"/>
</dbReference>
<evidence type="ECO:0000256" key="1">
    <source>
        <dbReference type="ARBA" id="ARBA00023015"/>
    </source>
</evidence>
<reference evidence="4" key="1">
    <citation type="submission" date="2022-12" db="EMBL/GenBank/DDBJ databases">
        <authorList>
            <person name="Wang J."/>
        </authorList>
    </citation>
    <scope>NUCLEOTIDE SEQUENCE</scope>
    <source>
        <strain evidence="4">HY-42-06</strain>
    </source>
</reference>
<dbReference type="EMBL" id="JAPQES010000001">
    <property type="protein sequence ID" value="MCY6370182.1"/>
    <property type="molecule type" value="Genomic_DNA"/>
</dbReference>
<dbReference type="SUPFAM" id="SSF46785">
    <property type="entry name" value="Winged helix' DNA-binding domain"/>
    <property type="match status" value="1"/>
</dbReference>
<keyword evidence="1" id="KW-0805">Transcription regulation</keyword>
<protein>
    <submittedName>
        <fullName evidence="4">WYL domain-containing protein</fullName>
    </submittedName>
</protein>
<keyword evidence="2" id="KW-0804">Transcription</keyword>
<dbReference type="Pfam" id="PF25583">
    <property type="entry name" value="WCX"/>
    <property type="match status" value="1"/>
</dbReference>
<evidence type="ECO:0000313" key="5">
    <source>
        <dbReference type="Proteomes" id="UP001079657"/>
    </source>
</evidence>
<dbReference type="Proteomes" id="UP001079657">
    <property type="component" value="Unassembled WGS sequence"/>
</dbReference>
<evidence type="ECO:0000256" key="2">
    <source>
        <dbReference type="ARBA" id="ARBA00023163"/>
    </source>
</evidence>
<comment type="caution">
    <text evidence="4">The sequence shown here is derived from an EMBL/GenBank/DDBJ whole genome shotgun (WGS) entry which is preliminary data.</text>
</comment>
<proteinExistence type="predicted"/>
<dbReference type="InterPro" id="IPR013196">
    <property type="entry name" value="HTH_11"/>
</dbReference>
<evidence type="ECO:0000259" key="3">
    <source>
        <dbReference type="PROSITE" id="PS51000"/>
    </source>
</evidence>